<dbReference type="AlphaFoldDB" id="A0A7M5UUP3"/>
<name>A0A7M5UUP3_9CNID</name>
<feature type="coiled-coil region" evidence="1">
    <location>
        <begin position="370"/>
        <end position="397"/>
    </location>
</feature>
<evidence type="ECO:0000256" key="2">
    <source>
        <dbReference type="SAM" id="MobiDB-lite"/>
    </source>
</evidence>
<proteinExistence type="predicted"/>
<sequence>MGKPRRNDAQLDKRALRKKAEHQGRTIEEEAVEEKESLHEIPQRWNDNPEPKRERKKNKRPKDAQPEEVCCTITTIPFIDESTKKLDHATGYTPEENKPKKETNSKRKLCDEIKVIPLTAKIEIVEIVQPEPIVHDIPLIQPCTAKKMNNFMRKQKYKRLDEKVEDVFDVDAEMQRISELLGDEEYLPSLTELQEYQKKESDRVTKKKSDTRTNFKNHFENAHRAGKFAMKIELFQEVIEQVEKTFGLESYKLIGDIPRNDADKITRRLLNIRQDFLNEVVDLRLKTNKCNEVYIRLLDQYKTHQSVADAFYERAKEKSNIGKNVLKNQIKLLDEAYSHLSTKGLSSFSKRPSTALKDWQKMIFSFASKTQNYEETIQHLTENIRTEQSRKETHQKKLEGFVEAYKKGLKKRAGSQQNYEDRVLKSCEYKEVCRTQGNIKQKIQKQREIFKQDKVDLEKTLDEVQDVGTKPPNYDHLTAKWRQTREELATDIKRTAELRKSINSIQESVRSKAGQVLELQINDDHLTKELNTLLEEKDFVNRQFHIAEYQRKKLNLQYNRIEFAH</sequence>
<feature type="region of interest" description="Disordered" evidence="2">
    <location>
        <begin position="1"/>
        <end position="67"/>
    </location>
</feature>
<dbReference type="GeneID" id="136810612"/>
<feature type="coiled-coil region" evidence="1">
    <location>
        <begin position="440"/>
        <end position="467"/>
    </location>
</feature>
<protein>
    <recommendedName>
        <fullName evidence="5">DUF4201 domain-containing protein</fullName>
    </recommendedName>
</protein>
<organism evidence="3 4">
    <name type="scientific">Clytia hemisphaerica</name>
    <dbReference type="NCBI Taxonomy" id="252671"/>
    <lineage>
        <taxon>Eukaryota</taxon>
        <taxon>Metazoa</taxon>
        <taxon>Cnidaria</taxon>
        <taxon>Hydrozoa</taxon>
        <taxon>Hydroidolina</taxon>
        <taxon>Leptothecata</taxon>
        <taxon>Obeliida</taxon>
        <taxon>Clytiidae</taxon>
        <taxon>Clytia</taxon>
    </lineage>
</organism>
<evidence type="ECO:0000256" key="1">
    <source>
        <dbReference type="SAM" id="Coils"/>
    </source>
</evidence>
<feature type="compositionally biased region" description="Basic and acidic residues" evidence="2">
    <location>
        <begin position="21"/>
        <end position="53"/>
    </location>
</feature>
<feature type="compositionally biased region" description="Basic and acidic residues" evidence="2">
    <location>
        <begin position="1"/>
        <end position="14"/>
    </location>
</feature>
<reference evidence="3" key="1">
    <citation type="submission" date="2021-01" db="UniProtKB">
        <authorList>
            <consortium name="EnsemblMetazoa"/>
        </authorList>
    </citation>
    <scope>IDENTIFICATION</scope>
</reference>
<evidence type="ECO:0008006" key="5">
    <source>
        <dbReference type="Google" id="ProtNLM"/>
    </source>
</evidence>
<dbReference type="Proteomes" id="UP000594262">
    <property type="component" value="Unplaced"/>
</dbReference>
<keyword evidence="1" id="KW-0175">Coiled coil</keyword>
<evidence type="ECO:0000313" key="4">
    <source>
        <dbReference type="Proteomes" id="UP000594262"/>
    </source>
</evidence>
<keyword evidence="4" id="KW-1185">Reference proteome</keyword>
<dbReference type="EnsemblMetazoa" id="CLYHEMT002920.1">
    <property type="protein sequence ID" value="CLYHEMP002920.1"/>
    <property type="gene ID" value="CLYHEMG002920"/>
</dbReference>
<accession>A0A7M5UUP3</accession>
<evidence type="ECO:0000313" key="3">
    <source>
        <dbReference type="EnsemblMetazoa" id="CLYHEMP002920.1"/>
    </source>
</evidence>
<dbReference type="RefSeq" id="XP_066923276.1">
    <property type="nucleotide sequence ID" value="XM_067067175.1"/>
</dbReference>